<sequence length="33" mass="3482">MESNIRAGVDGFWVSGGTGESVLLTENEIIKTA</sequence>
<dbReference type="SUPFAM" id="SSF51569">
    <property type="entry name" value="Aldolase"/>
    <property type="match status" value="1"/>
</dbReference>
<name>A0A382ILC4_9ZZZZ</name>
<protein>
    <submittedName>
        <fullName evidence="1">Uncharacterized protein</fullName>
    </submittedName>
</protein>
<dbReference type="AlphaFoldDB" id="A0A382ILC4"/>
<organism evidence="1">
    <name type="scientific">marine metagenome</name>
    <dbReference type="NCBI Taxonomy" id="408172"/>
    <lineage>
        <taxon>unclassified sequences</taxon>
        <taxon>metagenomes</taxon>
        <taxon>ecological metagenomes</taxon>
    </lineage>
</organism>
<dbReference type="EMBL" id="UINC01067954">
    <property type="protein sequence ID" value="SVC00135.1"/>
    <property type="molecule type" value="Genomic_DNA"/>
</dbReference>
<proteinExistence type="predicted"/>
<evidence type="ECO:0000313" key="1">
    <source>
        <dbReference type="EMBL" id="SVC00135.1"/>
    </source>
</evidence>
<reference evidence="1" key="1">
    <citation type="submission" date="2018-05" db="EMBL/GenBank/DDBJ databases">
        <authorList>
            <person name="Lanie J.A."/>
            <person name="Ng W.-L."/>
            <person name="Kazmierczak K.M."/>
            <person name="Andrzejewski T.M."/>
            <person name="Davidsen T.M."/>
            <person name="Wayne K.J."/>
            <person name="Tettelin H."/>
            <person name="Glass J.I."/>
            <person name="Rusch D."/>
            <person name="Podicherti R."/>
            <person name="Tsui H.-C.T."/>
            <person name="Winkler M.E."/>
        </authorList>
    </citation>
    <scope>NUCLEOTIDE SEQUENCE</scope>
</reference>
<accession>A0A382ILC4</accession>
<gene>
    <name evidence="1" type="ORF">METZ01_LOCUS252989</name>
</gene>
<feature type="non-terminal residue" evidence="1">
    <location>
        <position position="33"/>
    </location>
</feature>